<dbReference type="GO" id="GO:0008929">
    <property type="term" value="F:methylglyoxal synthase activity"/>
    <property type="evidence" value="ECO:0007669"/>
    <property type="project" value="InterPro"/>
</dbReference>
<accession>A0A2N7UDC2</accession>
<keyword evidence="2" id="KW-0808">Transferase</keyword>
<evidence type="ECO:0000313" key="3">
    <source>
        <dbReference type="Proteomes" id="UP000235547"/>
    </source>
</evidence>
<comment type="caution">
    <text evidence="2">The sequence shown here is derived from an EMBL/GenBank/DDBJ whole genome shotgun (WGS) entry which is preliminary data.</text>
</comment>
<dbReference type="InterPro" id="IPR017438">
    <property type="entry name" value="ATP-NAD_kinase_N"/>
</dbReference>
<keyword evidence="3" id="KW-1185">Reference proteome</keyword>
<dbReference type="Gene3D" id="2.60.200.40">
    <property type="match status" value="1"/>
</dbReference>
<dbReference type="SMART" id="SM00046">
    <property type="entry name" value="DAGKc"/>
    <property type="match status" value="1"/>
</dbReference>
<dbReference type="PANTHER" id="PTHR30492:SF0">
    <property type="entry name" value="METHYLGLYOXAL SYNTHASE"/>
    <property type="match status" value="1"/>
</dbReference>
<dbReference type="PROSITE" id="PS50146">
    <property type="entry name" value="DAGK"/>
    <property type="match status" value="1"/>
</dbReference>
<dbReference type="InterPro" id="IPR004363">
    <property type="entry name" value="Methylgl_synth"/>
</dbReference>
<dbReference type="InterPro" id="IPR001206">
    <property type="entry name" value="Diacylglycerol_kinase_cat_dom"/>
</dbReference>
<dbReference type="Gene3D" id="3.40.50.10330">
    <property type="entry name" value="Probable inorganic polyphosphate/atp-NAD kinase, domain 1"/>
    <property type="match status" value="1"/>
</dbReference>
<dbReference type="InterPro" id="IPR045540">
    <property type="entry name" value="YegS/DAGK_C"/>
</dbReference>
<organism evidence="2 3">
    <name type="scientific">Halomonas urumqiensis</name>
    <dbReference type="NCBI Taxonomy" id="1684789"/>
    <lineage>
        <taxon>Bacteria</taxon>
        <taxon>Pseudomonadati</taxon>
        <taxon>Pseudomonadota</taxon>
        <taxon>Gammaproteobacteria</taxon>
        <taxon>Oceanospirillales</taxon>
        <taxon>Halomonadaceae</taxon>
        <taxon>Halomonas</taxon>
    </lineage>
</organism>
<evidence type="ECO:0000259" key="1">
    <source>
        <dbReference type="PROSITE" id="PS50146"/>
    </source>
</evidence>
<protein>
    <submittedName>
        <fullName evidence="2">Diacylglycerol kinase</fullName>
    </submittedName>
</protein>
<dbReference type="PANTHER" id="PTHR30492">
    <property type="entry name" value="METHYLGLYOXAL SYNTHASE"/>
    <property type="match status" value="1"/>
</dbReference>
<proteinExistence type="predicted"/>
<evidence type="ECO:0000313" key="2">
    <source>
        <dbReference type="EMBL" id="PMR78452.1"/>
    </source>
</evidence>
<dbReference type="OrthoDB" id="142078at2"/>
<dbReference type="EMBL" id="PNRG01000033">
    <property type="protein sequence ID" value="PMR78452.1"/>
    <property type="molecule type" value="Genomic_DNA"/>
</dbReference>
<dbReference type="GO" id="GO:0019242">
    <property type="term" value="P:methylglyoxal biosynthetic process"/>
    <property type="evidence" value="ECO:0007669"/>
    <property type="project" value="InterPro"/>
</dbReference>
<gene>
    <name evidence="2" type="ORF">C1H70_17050</name>
</gene>
<feature type="domain" description="DAGKc" evidence="1">
    <location>
        <begin position="1"/>
        <end position="121"/>
    </location>
</feature>
<dbReference type="GO" id="GO:0005829">
    <property type="term" value="C:cytosol"/>
    <property type="evidence" value="ECO:0007669"/>
    <property type="project" value="TreeGrafter"/>
</dbReference>
<reference evidence="2 3" key="1">
    <citation type="submission" date="2018-01" db="EMBL/GenBank/DDBJ databases">
        <title>Halomonas endophytica sp. nov., isolated from storage liquid in the stems of Populus euphratica.</title>
        <authorList>
            <person name="Chen C."/>
        </authorList>
    </citation>
    <scope>NUCLEOTIDE SEQUENCE [LARGE SCALE GENOMIC DNA]</scope>
    <source>
        <strain evidence="2 3">BZ-SZ-XJ27</strain>
    </source>
</reference>
<dbReference type="Proteomes" id="UP000235547">
    <property type="component" value="Unassembled WGS sequence"/>
</dbReference>
<sequence>MRKWLIVNDKAGDGRRGMAFWLAHLERAGVHDLNEVGLGDDHWEDHLRAGDLVLVAGGDGSVNRIAGVCIEHHAILGVLPSGTANDFSRNLGLPTDPAAICRVVATGRTARADVGWVNDRLFLNVVHVGLGALPATDASASQKKALGRFSYLTVLAQKAGLQRGFHASIGHDGECIEGQWLSIAIASGAFFGGGQRFPEVTLDDGRLDIVAVRPRPWPTLLLSYLCSRLTGRQPRKGDAVVHVATTRAELRLRHARALTADGEDMGRMDSVSVWTRPAALEVISPGLVSNA</sequence>
<dbReference type="GO" id="GO:0016301">
    <property type="term" value="F:kinase activity"/>
    <property type="evidence" value="ECO:0007669"/>
    <property type="project" value="UniProtKB-KW"/>
</dbReference>
<dbReference type="Pfam" id="PF19279">
    <property type="entry name" value="YegS_C"/>
    <property type="match status" value="1"/>
</dbReference>
<dbReference type="InterPro" id="IPR016064">
    <property type="entry name" value="NAD/diacylglycerol_kinase_sf"/>
</dbReference>
<name>A0A2N7UDC2_9GAMM</name>
<dbReference type="Pfam" id="PF00781">
    <property type="entry name" value="DAGK_cat"/>
    <property type="match status" value="1"/>
</dbReference>
<keyword evidence="2" id="KW-0418">Kinase</keyword>
<dbReference type="SUPFAM" id="SSF111331">
    <property type="entry name" value="NAD kinase/diacylglycerol kinase-like"/>
    <property type="match status" value="1"/>
</dbReference>
<dbReference type="RefSeq" id="WP_102589513.1">
    <property type="nucleotide sequence ID" value="NZ_BNAE01000001.1"/>
</dbReference>
<dbReference type="AlphaFoldDB" id="A0A2N7UDC2"/>